<dbReference type="FunCoup" id="Q19175">
    <property type="interactions" value="108"/>
</dbReference>
<dbReference type="GO" id="GO:0016791">
    <property type="term" value="F:phosphatase activity"/>
    <property type="evidence" value="ECO:0000318"/>
    <property type="project" value="GO_Central"/>
</dbReference>
<accession>Q19175</accession>
<evidence type="ECO:0000313" key="5">
    <source>
        <dbReference type="Proteomes" id="UP000001940"/>
    </source>
</evidence>
<dbReference type="InParanoid" id="Q19175"/>
<dbReference type="OMA" id="RREWLWN"/>
<dbReference type="UCSC" id="F07H5.9a">
    <property type="organism name" value="c. elegans"/>
</dbReference>
<dbReference type="STRING" id="6239.F07H5.9a.1"/>
<dbReference type="OrthoDB" id="258392at2759"/>
<dbReference type="Pfam" id="PF00328">
    <property type="entry name" value="His_Phos_2"/>
    <property type="match status" value="1"/>
</dbReference>
<dbReference type="RefSeq" id="NP_495875.2">
    <property type="nucleotide sequence ID" value="NM_063474.6"/>
</dbReference>
<dbReference type="PaxDb" id="6239-F07H5.9a"/>
<dbReference type="InterPro" id="IPR029033">
    <property type="entry name" value="His_PPase_superfam"/>
</dbReference>
<dbReference type="InterPro" id="IPR000560">
    <property type="entry name" value="His_Pase_clade-2"/>
</dbReference>
<protein>
    <submittedName>
        <fullName evidence="4">Intestinal acid PHOsphatase</fullName>
    </submittedName>
</protein>
<gene>
    <name evidence="4 6" type="primary">pho-13</name>
    <name evidence="4" type="ORF">CELE_F07H5.9</name>
    <name evidence="6" type="ORF">F07H5.9</name>
</gene>
<proteinExistence type="evidence at protein level"/>
<evidence type="ECO:0007829" key="7">
    <source>
        <dbReference type="PeptideAtlas" id="Q19175"/>
    </source>
</evidence>
<dbReference type="Bgee" id="WBGene00008560">
    <property type="expression patterns" value="Expressed in larva and 2 other cell types or tissues"/>
</dbReference>
<dbReference type="PIR" id="T20556">
    <property type="entry name" value="T20556"/>
</dbReference>
<keyword evidence="3" id="KW-0732">Signal</keyword>
<sequence length="446" mass="50795">MLQFIIIIIAWNLAIATNISPAKDGVMELKMVHIVWRHGDRSPTTTFNVDPFQEDSWTFGGGGWGQLSPLGMNQHLTLGKKLRNRYVNTGNSTHNFLPAVYDQKTMYIRSTGINRTLISATSNMLGMYGQDGYGSSAGTDFPDAQGWPRGFVPIPVHTVDYDSDHIGNMDCICPRREWLWNIAQQSDEMKNWRSSVPVSSVIDKLTSLVNQTWSLEDFWTVPDALFIEQIYFNESLRKENTWFNDDFYSQIVAVNDQIYMYQYGVFNSTINMNNMNIGLELLKVRSGPLMNDMMDRINKKSDCTYGKNTQGCDWINGLKYFVYSAHDETVYAVLVALGIERFAIKPHGYPLYSAAVSVEYWRNTTDNADYFKLVYHKQSGDDFTVMTKEITGCGGDYCSMNVLNQIANNLKPDQPIDQWCLVTGSSNSSSLLFLIIFTFISKYILF</sequence>
<dbReference type="PROSITE" id="PS00616">
    <property type="entry name" value="HIS_ACID_PHOSPHAT_1"/>
    <property type="match status" value="1"/>
</dbReference>
<dbReference type="GO" id="GO:0003993">
    <property type="term" value="F:acid phosphatase activity"/>
    <property type="evidence" value="ECO:0007669"/>
    <property type="project" value="UniProtKB-EC"/>
</dbReference>
<feature type="chain" id="PRO_5004187119" evidence="3">
    <location>
        <begin position="17"/>
        <end position="446"/>
    </location>
</feature>
<dbReference type="SUPFAM" id="SSF53254">
    <property type="entry name" value="Phosphoglycerate mutase-like"/>
    <property type="match status" value="1"/>
</dbReference>
<evidence type="ECO:0000256" key="2">
    <source>
        <dbReference type="ARBA" id="ARBA00005375"/>
    </source>
</evidence>
<dbReference type="PANTHER" id="PTHR11567">
    <property type="entry name" value="ACID PHOSPHATASE-RELATED"/>
    <property type="match status" value="1"/>
</dbReference>
<dbReference type="AGR" id="WB:WBGene00008560"/>
<dbReference type="KEGG" id="cel:CELE_F07H5.9"/>
<dbReference type="AlphaFoldDB" id="Q19175"/>
<dbReference type="Reactome" id="R-CEL-6798695">
    <property type="pathway name" value="Neutrophil degranulation"/>
</dbReference>
<dbReference type="EMBL" id="BX284602">
    <property type="protein sequence ID" value="CAA92657.2"/>
    <property type="molecule type" value="Genomic_DNA"/>
</dbReference>
<dbReference type="GeneID" id="184165"/>
<dbReference type="HOGENOM" id="CLU_030431_2_0_1"/>
<dbReference type="InterPro" id="IPR033379">
    <property type="entry name" value="Acid_Pase_AS"/>
</dbReference>
<dbReference type="WormBase" id="F07H5.9a">
    <property type="protein sequence ID" value="CE35850"/>
    <property type="gene ID" value="WBGene00008560"/>
    <property type="gene designation" value="pho-13"/>
</dbReference>
<dbReference type="SMR" id="Q19175"/>
<dbReference type="Proteomes" id="UP000001940">
    <property type="component" value="Chromosome II"/>
</dbReference>
<reference evidence="4 5" key="1">
    <citation type="journal article" date="1998" name="Science">
        <title>Genome sequence of the nematode C. elegans: a platform for investigating biology.</title>
        <authorList>
            <consortium name="The C. elegans sequencing consortium"/>
            <person name="Sulson J.E."/>
            <person name="Waterston R."/>
        </authorList>
    </citation>
    <scope>NUCLEOTIDE SEQUENCE [LARGE SCALE GENOMIC DNA]</scope>
    <source>
        <strain evidence="4 5">Bristol N2</strain>
    </source>
</reference>
<organism evidence="4 5">
    <name type="scientific">Caenorhabditis elegans</name>
    <dbReference type="NCBI Taxonomy" id="6239"/>
    <lineage>
        <taxon>Eukaryota</taxon>
        <taxon>Metazoa</taxon>
        <taxon>Ecdysozoa</taxon>
        <taxon>Nematoda</taxon>
        <taxon>Chromadorea</taxon>
        <taxon>Rhabditida</taxon>
        <taxon>Rhabditina</taxon>
        <taxon>Rhabditomorpha</taxon>
        <taxon>Rhabditoidea</taxon>
        <taxon>Rhabditidae</taxon>
        <taxon>Peloderinae</taxon>
        <taxon>Caenorhabditis</taxon>
    </lineage>
</organism>
<name>Q19175_CAEEL</name>
<keyword evidence="7" id="KW-1267">Proteomics identification</keyword>
<dbReference type="InterPro" id="IPR050645">
    <property type="entry name" value="Histidine_acid_phosphatase"/>
</dbReference>
<evidence type="ECO:0000256" key="3">
    <source>
        <dbReference type="SAM" id="SignalP"/>
    </source>
</evidence>
<dbReference type="PANTHER" id="PTHR11567:SF206">
    <property type="entry name" value="HISTIDINE ACID PHOSPHATASE-RELATED"/>
    <property type="match status" value="1"/>
</dbReference>
<comment type="similarity">
    <text evidence="2">Belongs to the histidine acid phosphatase family.</text>
</comment>
<dbReference type="PeptideAtlas" id="Q19175"/>
<dbReference type="eggNOG" id="KOG3720">
    <property type="taxonomic scope" value="Eukaryota"/>
</dbReference>
<dbReference type="PhylomeDB" id="Q19175"/>
<comment type="catalytic activity">
    <reaction evidence="1">
        <text>a phosphate monoester + H2O = an alcohol + phosphate</text>
        <dbReference type="Rhea" id="RHEA:15017"/>
        <dbReference type="ChEBI" id="CHEBI:15377"/>
        <dbReference type="ChEBI" id="CHEBI:30879"/>
        <dbReference type="ChEBI" id="CHEBI:43474"/>
        <dbReference type="ChEBI" id="CHEBI:67140"/>
        <dbReference type="EC" id="3.1.3.2"/>
    </reaction>
</comment>
<dbReference type="CDD" id="cd07061">
    <property type="entry name" value="HP_HAP_like"/>
    <property type="match status" value="1"/>
</dbReference>
<evidence type="ECO:0000313" key="6">
    <source>
        <dbReference type="WormBase" id="F07H5.9a"/>
    </source>
</evidence>
<dbReference type="CTD" id="184165"/>
<keyword evidence="5" id="KW-1185">Reference proteome</keyword>
<dbReference type="Gene3D" id="3.40.50.1240">
    <property type="entry name" value="Phosphoglycerate mutase-like"/>
    <property type="match status" value="1"/>
</dbReference>
<evidence type="ECO:0000313" key="4">
    <source>
        <dbReference type="EMBL" id="CAA92657.2"/>
    </source>
</evidence>
<evidence type="ECO:0000256" key="1">
    <source>
        <dbReference type="ARBA" id="ARBA00000032"/>
    </source>
</evidence>
<feature type="signal peptide" evidence="3">
    <location>
        <begin position="1"/>
        <end position="16"/>
    </location>
</feature>